<dbReference type="SUPFAM" id="SSF51905">
    <property type="entry name" value="FAD/NAD(P)-binding domain"/>
    <property type="match status" value="1"/>
</dbReference>
<feature type="transmembrane region" description="Helical" evidence="5">
    <location>
        <begin position="491"/>
        <end position="517"/>
    </location>
</feature>
<evidence type="ECO:0000259" key="6">
    <source>
        <dbReference type="Pfam" id="PF01494"/>
    </source>
</evidence>
<evidence type="ECO:0000256" key="3">
    <source>
        <dbReference type="ARBA" id="ARBA00022827"/>
    </source>
</evidence>
<keyword evidence="5" id="KW-0472">Membrane</keyword>
<sequence>MKITERVSVGDIHKNSVSSTLVGIETATYKIWTWGRVACLGDSAHKMTPNAGFGGNSAIESAAALANSIKKLSDKANGQRPTEQQVIDCLHNYQKSREVRAAAAIDISNFLTHVQALATWAHVLFARYGLRILGDFFEILQSDMAVGATLIDYLPPPEVSLVGHMPFNPEQGQGHKENLFFRALFASPFLALFTFAWKFASLNLLPKSEGVTSSAWYNNVFTPSSLTSTILSFGGQNNRTAIMQDAFAPPPNISDPAVGIRTASFLAYFGVVLAIWSLEAVRRCNALMPVQLSAVFSFFALRKGLGMIAPLYYFIHWVLTPIDSFKSTDMRLTQMHYTRAILPSLLMVYYLPLAQSYLLPENNQPRTWLQLWHLFPITHSLAQFVMSKVCKDTADHDKIHAPKRDVSTIRYTIGIPALISVIIWLGTVFTVPAPLSQIFLPQHIPSSFTDMHTSTTDVMQWNYLFAVSSTYLWLLYFAWDAKAAGMITQSWITLLAAAAVVTIVLGPGGAIGAGFLYREYIITEKRHRAALTVESVRKRALDEKNTFFVADISAPISSCHYNITIFSLVCFIHCLRIVNIQNNSLFITTSLFAAPYRRTMSSNAVASPGNNRLARIVRAVPAEVWSQILSYVKEKGLKSVVVANFPRASQQAVRLIWKDVTPQNGKFELLYHKVEHNPQALANHIHSLIMTFEAPGEQLATCRLSFPCLQQLKVIHNKHHTNKFTNTHACIRTLISPALTHLEIGTPENEGSDCKPRVDNFFQALAQCPELHTLNIRAGVRGAARDFVQALRACGKLRNLTLDKHTGCLVNRSTIKAVASHPKLATLKIHKLIDMTLISTISTLDNPFRSLTSLDLSIEAGAATSFLCFTRQLRCLRLLVHGTESIFSAFPKLKLLEHLSLHFKDFALAGADYKQLVHLTHLKQLDLCGSEEHDPGLDTESVHGLSLAKVLGQLPLLELFRLHANNTFDDEFLVALGRGCPKLTSLAFSSAYELVDLRDEPGVVFPCLQRLEIGNVVTNLPWMDENAEDQLASNIARAVRAHAPNLKIFHATIEEPTLDDVLASKVERVWLQQMLDSFSSV</sequence>
<dbReference type="EMBL" id="JAHFXF010000048">
    <property type="protein sequence ID" value="KAG9698697.1"/>
    <property type="molecule type" value="Genomic_DNA"/>
</dbReference>
<organism evidence="7 8">
    <name type="scientific">Aureobasidium melanogenum</name>
    <name type="common">Aureobasidium pullulans var. melanogenum</name>
    <dbReference type="NCBI Taxonomy" id="46634"/>
    <lineage>
        <taxon>Eukaryota</taxon>
        <taxon>Fungi</taxon>
        <taxon>Dikarya</taxon>
        <taxon>Ascomycota</taxon>
        <taxon>Pezizomycotina</taxon>
        <taxon>Dothideomycetes</taxon>
        <taxon>Dothideomycetidae</taxon>
        <taxon>Dothideales</taxon>
        <taxon>Saccotheciaceae</taxon>
        <taxon>Aureobasidium</taxon>
    </lineage>
</organism>
<evidence type="ECO:0000313" key="8">
    <source>
        <dbReference type="Proteomes" id="UP000779574"/>
    </source>
</evidence>
<accession>A0A9P8JEA8</accession>
<evidence type="ECO:0000313" key="7">
    <source>
        <dbReference type="EMBL" id="KAG9698697.1"/>
    </source>
</evidence>
<comment type="similarity">
    <text evidence="1">Belongs to the paxM FAD-dependent monooxygenase family.</text>
</comment>
<evidence type="ECO:0000256" key="4">
    <source>
        <dbReference type="ARBA" id="ARBA00023002"/>
    </source>
</evidence>
<keyword evidence="2" id="KW-0285">Flavoprotein</keyword>
<feature type="domain" description="FAD-binding" evidence="6">
    <location>
        <begin position="12"/>
        <end position="106"/>
    </location>
</feature>
<dbReference type="PANTHER" id="PTHR47356">
    <property type="entry name" value="FAD-DEPENDENT MONOOXYGENASE ASQG-RELATED"/>
    <property type="match status" value="1"/>
</dbReference>
<dbReference type="Gene3D" id="3.50.50.60">
    <property type="entry name" value="FAD/NAD(P)-binding domain"/>
    <property type="match status" value="1"/>
</dbReference>
<dbReference type="Gene3D" id="3.80.10.10">
    <property type="entry name" value="Ribonuclease Inhibitor"/>
    <property type="match status" value="1"/>
</dbReference>
<feature type="transmembrane region" description="Helical" evidence="5">
    <location>
        <begin position="179"/>
        <end position="200"/>
    </location>
</feature>
<dbReference type="InterPro" id="IPR050562">
    <property type="entry name" value="FAD_mOase_fung"/>
</dbReference>
<dbReference type="Proteomes" id="UP000779574">
    <property type="component" value="Unassembled WGS sequence"/>
</dbReference>
<dbReference type="AlphaFoldDB" id="A0A9P8JEA8"/>
<dbReference type="GO" id="GO:0071949">
    <property type="term" value="F:FAD binding"/>
    <property type="evidence" value="ECO:0007669"/>
    <property type="project" value="InterPro"/>
</dbReference>
<feature type="transmembrane region" description="Helical" evidence="5">
    <location>
        <begin position="298"/>
        <end position="319"/>
    </location>
</feature>
<gene>
    <name evidence="7" type="ORF">KCU76_g2055</name>
</gene>
<keyword evidence="5" id="KW-0812">Transmembrane</keyword>
<reference evidence="7" key="2">
    <citation type="submission" date="2021-08" db="EMBL/GenBank/DDBJ databases">
        <authorList>
            <person name="Gostincar C."/>
            <person name="Sun X."/>
            <person name="Song Z."/>
            <person name="Gunde-Cimerman N."/>
        </authorList>
    </citation>
    <scope>NUCLEOTIDE SEQUENCE</scope>
    <source>
        <strain evidence="7">EXF-9911</strain>
    </source>
</reference>
<reference evidence="7" key="1">
    <citation type="journal article" date="2021" name="J Fungi (Basel)">
        <title>Virulence traits and population genomics of the black yeast Aureobasidium melanogenum.</title>
        <authorList>
            <person name="Cernosa A."/>
            <person name="Sun X."/>
            <person name="Gostincar C."/>
            <person name="Fang C."/>
            <person name="Gunde-Cimerman N."/>
            <person name="Song Z."/>
        </authorList>
    </citation>
    <scope>NUCLEOTIDE SEQUENCE</scope>
    <source>
        <strain evidence="7">EXF-9911</strain>
    </source>
</reference>
<feature type="transmembrane region" description="Helical" evidence="5">
    <location>
        <begin position="460"/>
        <end position="479"/>
    </location>
</feature>
<comment type="caution">
    <text evidence="7">The sequence shown here is derived from an EMBL/GenBank/DDBJ whole genome shotgun (WGS) entry which is preliminary data.</text>
</comment>
<evidence type="ECO:0000256" key="5">
    <source>
        <dbReference type="SAM" id="Phobius"/>
    </source>
</evidence>
<keyword evidence="4" id="KW-0560">Oxidoreductase</keyword>
<feature type="transmembrane region" description="Helical" evidence="5">
    <location>
        <begin position="411"/>
        <end position="440"/>
    </location>
</feature>
<keyword evidence="3" id="KW-0274">FAD</keyword>
<dbReference type="InterPro" id="IPR036188">
    <property type="entry name" value="FAD/NAD-bd_sf"/>
</dbReference>
<dbReference type="InterPro" id="IPR032675">
    <property type="entry name" value="LRR_dom_sf"/>
</dbReference>
<feature type="non-terminal residue" evidence="7">
    <location>
        <position position="1"/>
    </location>
</feature>
<evidence type="ECO:0000256" key="2">
    <source>
        <dbReference type="ARBA" id="ARBA00022630"/>
    </source>
</evidence>
<dbReference type="Pfam" id="PF01494">
    <property type="entry name" value="FAD_binding_3"/>
    <property type="match status" value="1"/>
</dbReference>
<feature type="transmembrane region" description="Helical" evidence="5">
    <location>
        <begin position="258"/>
        <end position="278"/>
    </location>
</feature>
<dbReference type="PANTHER" id="PTHR47356:SF2">
    <property type="entry name" value="FAD-BINDING DOMAIN-CONTAINING PROTEIN-RELATED"/>
    <property type="match status" value="1"/>
</dbReference>
<feature type="transmembrane region" description="Helical" evidence="5">
    <location>
        <begin position="340"/>
        <end position="359"/>
    </location>
</feature>
<evidence type="ECO:0000256" key="1">
    <source>
        <dbReference type="ARBA" id="ARBA00007992"/>
    </source>
</evidence>
<dbReference type="SUPFAM" id="SSF52047">
    <property type="entry name" value="RNI-like"/>
    <property type="match status" value="1"/>
</dbReference>
<dbReference type="GO" id="GO:0004497">
    <property type="term" value="F:monooxygenase activity"/>
    <property type="evidence" value="ECO:0007669"/>
    <property type="project" value="InterPro"/>
</dbReference>
<keyword evidence="5" id="KW-1133">Transmembrane helix</keyword>
<protein>
    <submittedName>
        <fullName evidence="7">FAD/NAD(P)-binding domain-containing protein</fullName>
    </submittedName>
</protein>
<name>A0A9P8JEA8_AURME</name>
<dbReference type="InterPro" id="IPR002938">
    <property type="entry name" value="FAD-bd"/>
</dbReference>
<proteinExistence type="inferred from homology"/>